<keyword evidence="5" id="KW-0411">Iron-sulfur</keyword>
<sequence length="173" mass="18875">MAGATRNMPVLAAELPPEQVSRFDAELGVILKRYPEDRQAAAMIPALRLGQEVFGWLSPAVQQLCADRLGTSPARAEEVATFYVMLETHPHGRHVVELCTNIGCCLSGSERIFEAVKRKLGVENGGTTPDGRITFREVECLGSCGTAPAMLVDEEMHERLTLEKVEKLLGGLK</sequence>
<dbReference type="Pfam" id="PF01257">
    <property type="entry name" value="2Fe-2S_thioredx"/>
    <property type="match status" value="1"/>
</dbReference>
<dbReference type="InterPro" id="IPR042128">
    <property type="entry name" value="NuoE_dom"/>
</dbReference>
<dbReference type="Proteomes" id="UP001162734">
    <property type="component" value="Chromosome"/>
</dbReference>
<keyword evidence="2" id="KW-0001">2Fe-2S</keyword>
<dbReference type="NCBIfam" id="TIGR01958">
    <property type="entry name" value="nuoE_fam"/>
    <property type="match status" value="1"/>
</dbReference>
<dbReference type="InterPro" id="IPR002023">
    <property type="entry name" value="NuoE-like"/>
</dbReference>
<evidence type="ECO:0008006" key="9">
    <source>
        <dbReference type="Google" id="ProtNLM"/>
    </source>
</evidence>
<evidence type="ECO:0000256" key="5">
    <source>
        <dbReference type="ARBA" id="ARBA00023014"/>
    </source>
</evidence>
<dbReference type="PIRSF" id="PIRSF000216">
    <property type="entry name" value="NADH_DH_24kDa"/>
    <property type="match status" value="1"/>
</dbReference>
<evidence type="ECO:0000256" key="6">
    <source>
        <dbReference type="ARBA" id="ARBA00034078"/>
    </source>
</evidence>
<dbReference type="PANTHER" id="PTHR10371">
    <property type="entry name" value="NADH DEHYDROGENASE UBIQUINONE FLAVOPROTEIN 2, MITOCHONDRIAL"/>
    <property type="match status" value="1"/>
</dbReference>
<keyword evidence="4" id="KW-0408">Iron</keyword>
<keyword evidence="8" id="KW-1185">Reference proteome</keyword>
<gene>
    <name evidence="7" type="ORF">AMPC_29990</name>
</gene>
<dbReference type="Gene3D" id="3.40.30.10">
    <property type="entry name" value="Glutaredoxin"/>
    <property type="match status" value="1"/>
</dbReference>
<keyword evidence="3" id="KW-0479">Metal-binding</keyword>
<dbReference type="PANTHER" id="PTHR10371:SF3">
    <property type="entry name" value="NADH DEHYDROGENASE [UBIQUINONE] FLAVOPROTEIN 2, MITOCHONDRIAL"/>
    <property type="match status" value="1"/>
</dbReference>
<proteinExistence type="inferred from homology"/>
<organism evidence="7 8">
    <name type="scientific">Anaeromyxobacter paludicola</name>
    <dbReference type="NCBI Taxonomy" id="2918171"/>
    <lineage>
        <taxon>Bacteria</taxon>
        <taxon>Pseudomonadati</taxon>
        <taxon>Myxococcota</taxon>
        <taxon>Myxococcia</taxon>
        <taxon>Myxococcales</taxon>
        <taxon>Cystobacterineae</taxon>
        <taxon>Anaeromyxobacteraceae</taxon>
        <taxon>Anaeromyxobacter</taxon>
    </lineage>
</organism>
<dbReference type="EMBL" id="AP025592">
    <property type="protein sequence ID" value="BDG09886.1"/>
    <property type="molecule type" value="Genomic_DNA"/>
</dbReference>
<evidence type="ECO:0000313" key="8">
    <source>
        <dbReference type="Proteomes" id="UP001162734"/>
    </source>
</evidence>
<dbReference type="CDD" id="cd03064">
    <property type="entry name" value="TRX_Fd_NuoE"/>
    <property type="match status" value="1"/>
</dbReference>
<dbReference type="InterPro" id="IPR036249">
    <property type="entry name" value="Thioredoxin-like_sf"/>
</dbReference>
<evidence type="ECO:0000256" key="1">
    <source>
        <dbReference type="ARBA" id="ARBA00010643"/>
    </source>
</evidence>
<name>A0ABN6NBV6_9BACT</name>
<dbReference type="SUPFAM" id="SSF52833">
    <property type="entry name" value="Thioredoxin-like"/>
    <property type="match status" value="1"/>
</dbReference>
<dbReference type="Gene3D" id="1.10.10.1590">
    <property type="entry name" value="NADH-quinone oxidoreductase subunit E"/>
    <property type="match status" value="1"/>
</dbReference>
<reference evidence="8" key="1">
    <citation type="journal article" date="2022" name="Int. J. Syst. Evol. Microbiol.">
        <title>Anaeromyxobacter oryzae sp. nov., Anaeromyxobacter diazotrophicus sp. nov. and Anaeromyxobacter paludicola sp. nov., isolated from paddy soils.</title>
        <authorList>
            <person name="Itoh H."/>
            <person name="Xu Z."/>
            <person name="Mise K."/>
            <person name="Masuda Y."/>
            <person name="Ushijima N."/>
            <person name="Hayakawa C."/>
            <person name="Shiratori Y."/>
            <person name="Senoo K."/>
        </authorList>
    </citation>
    <scope>NUCLEOTIDE SEQUENCE [LARGE SCALE GENOMIC DNA]</scope>
    <source>
        <strain evidence="8">Red630</strain>
    </source>
</reference>
<evidence type="ECO:0000256" key="2">
    <source>
        <dbReference type="ARBA" id="ARBA00022714"/>
    </source>
</evidence>
<dbReference type="InterPro" id="IPR041921">
    <property type="entry name" value="NuoE_N"/>
</dbReference>
<evidence type="ECO:0000313" key="7">
    <source>
        <dbReference type="EMBL" id="BDG09886.1"/>
    </source>
</evidence>
<comment type="cofactor">
    <cofactor evidence="6">
        <name>[2Fe-2S] cluster</name>
        <dbReference type="ChEBI" id="CHEBI:190135"/>
    </cofactor>
</comment>
<accession>A0ABN6NBV6</accession>
<comment type="similarity">
    <text evidence="1">Belongs to the complex I 24 kDa subunit family.</text>
</comment>
<evidence type="ECO:0000256" key="4">
    <source>
        <dbReference type="ARBA" id="ARBA00023004"/>
    </source>
</evidence>
<evidence type="ECO:0000256" key="3">
    <source>
        <dbReference type="ARBA" id="ARBA00022723"/>
    </source>
</evidence>
<protein>
    <recommendedName>
        <fullName evidence="9">NADH dehydrogenase subunit E</fullName>
    </recommendedName>
</protein>